<sequence>FLQSNSLLTCMENSLVWATNFHVVYFPDNRTVLINIAAMTTINNVRAGIQVDLITYGINALQRNMSVCDFSQYKQLCPLTSGHLDIEFQIQLSEDIDKMIPPIAYTIPDLDARVKMMIYNLDNFENLACIEATVSNGKTVQTKYAAWPIAVTSGLGLITSGVVSIIGHSSTAAHIAANSMSLFIYFQSLAVTAMLGVARVPPIAAAWAQNFMWSMGIIKMGFVQKMANWYLQGTGGTPTHVLSNKYLSVSVQKLKRGLQAAGSAILLNKRLAIAAGTDIFLNSDKLNSTLYTTNEREAETSNKVLILRGIQRVAYLTGIEITSLFITSIAFFVFIAFVLLAALSFFNALIVICIRSNIMNEGKFNQFRQHWGSVIKGSLYRLVLVAFPQLVVMCVWEFTRRDSAGIVVVAFFFFAISLALMMYSAVRVFMTGRRSVREHKNPAYFLYGDELFLSKFGFVYVQYRADCYYFL</sequence>
<keyword evidence="6 7" id="KW-0472">Membrane</keyword>
<dbReference type="AlphaFoldDB" id="A0A4P9Z7R6"/>
<dbReference type="Proteomes" id="UP000268321">
    <property type="component" value="Unassembled WGS sequence"/>
</dbReference>
<reference evidence="10" key="1">
    <citation type="journal article" date="2018" name="Nat. Microbiol.">
        <title>Leveraging single-cell genomics to expand the fungal tree of life.</title>
        <authorList>
            <person name="Ahrendt S.R."/>
            <person name="Quandt C.A."/>
            <person name="Ciobanu D."/>
            <person name="Clum A."/>
            <person name="Salamov A."/>
            <person name="Andreopoulos B."/>
            <person name="Cheng J.F."/>
            <person name="Woyke T."/>
            <person name="Pelin A."/>
            <person name="Henrissat B."/>
            <person name="Reynolds N.K."/>
            <person name="Benny G.L."/>
            <person name="Smith M.E."/>
            <person name="James T.Y."/>
            <person name="Grigoriev I.V."/>
        </authorList>
    </citation>
    <scope>NUCLEOTIDE SEQUENCE [LARGE SCALE GENOMIC DNA]</scope>
    <source>
        <strain evidence="10">Baker2002</strain>
    </source>
</reference>
<dbReference type="PANTHER" id="PTHR31145:SF2">
    <property type="entry name" value="FLAVIN CARRIER PROTEIN 2"/>
    <property type="match status" value="1"/>
</dbReference>
<evidence type="ECO:0000313" key="9">
    <source>
        <dbReference type="EMBL" id="RKP28734.1"/>
    </source>
</evidence>
<evidence type="ECO:0000313" key="10">
    <source>
        <dbReference type="Proteomes" id="UP000268321"/>
    </source>
</evidence>
<evidence type="ECO:0000256" key="6">
    <source>
        <dbReference type="ARBA" id="ARBA00023136"/>
    </source>
</evidence>
<feature type="non-terminal residue" evidence="9">
    <location>
        <position position="1"/>
    </location>
</feature>
<name>A0A4P9Z7R6_9ASCO</name>
<dbReference type="GO" id="GO:0016020">
    <property type="term" value="C:membrane"/>
    <property type="evidence" value="ECO:0007669"/>
    <property type="project" value="UniProtKB-SubCell"/>
</dbReference>
<gene>
    <name evidence="9" type="ORF">METBISCDRAFT_7332</name>
</gene>
<feature type="transmembrane region" description="Helical" evidence="7">
    <location>
        <begin position="339"/>
        <end position="358"/>
    </location>
</feature>
<evidence type="ECO:0000256" key="1">
    <source>
        <dbReference type="ARBA" id="ARBA00004141"/>
    </source>
</evidence>
<evidence type="ECO:0000256" key="3">
    <source>
        <dbReference type="ARBA" id="ARBA00022692"/>
    </source>
</evidence>
<protein>
    <submittedName>
        <fullName evidence="9">TRP-domain-containing protein</fullName>
    </submittedName>
</protein>
<dbReference type="InterPro" id="IPR032800">
    <property type="entry name" value="TRP_N"/>
</dbReference>
<accession>A0A4P9Z7R6</accession>
<feature type="transmembrane region" description="Helical" evidence="7">
    <location>
        <begin position="179"/>
        <end position="198"/>
    </location>
</feature>
<keyword evidence="4" id="KW-0732">Signal</keyword>
<dbReference type="GO" id="GO:0055085">
    <property type="term" value="P:transmembrane transport"/>
    <property type="evidence" value="ECO:0007669"/>
    <property type="project" value="TreeGrafter"/>
</dbReference>
<comment type="subcellular location">
    <subcellularLocation>
        <location evidence="1">Membrane</location>
        <topology evidence="1">Multi-pass membrane protein</topology>
    </subcellularLocation>
</comment>
<evidence type="ECO:0000256" key="4">
    <source>
        <dbReference type="ARBA" id="ARBA00022729"/>
    </source>
</evidence>
<evidence type="ECO:0000256" key="2">
    <source>
        <dbReference type="ARBA" id="ARBA00010642"/>
    </source>
</evidence>
<dbReference type="Pfam" id="PF14558">
    <property type="entry name" value="TRP_N"/>
    <property type="match status" value="1"/>
</dbReference>
<feature type="transmembrane region" description="Helical" evidence="7">
    <location>
        <begin position="144"/>
        <end position="167"/>
    </location>
</feature>
<keyword evidence="5 7" id="KW-1133">Transmembrane helix</keyword>
<dbReference type="SMART" id="SM01320">
    <property type="entry name" value="TRP_N"/>
    <property type="match status" value="1"/>
</dbReference>
<comment type="similarity">
    <text evidence="2">Belongs to the transient receptor potential (TRP) ion channel family.</text>
</comment>
<dbReference type="EMBL" id="ML004631">
    <property type="protein sequence ID" value="RKP28734.1"/>
    <property type="molecule type" value="Genomic_DNA"/>
</dbReference>
<evidence type="ECO:0000256" key="5">
    <source>
        <dbReference type="ARBA" id="ARBA00022989"/>
    </source>
</evidence>
<feature type="domain" description="ML-like" evidence="8">
    <location>
        <begin position="1"/>
        <end position="141"/>
    </location>
</feature>
<dbReference type="InterPro" id="IPR040241">
    <property type="entry name" value="TRP_Flc/Pkd2-like"/>
</dbReference>
<dbReference type="InterPro" id="IPR010308">
    <property type="entry name" value="TRP_C"/>
</dbReference>
<keyword evidence="10" id="KW-1185">Reference proteome</keyword>
<feature type="non-terminal residue" evidence="9">
    <location>
        <position position="471"/>
    </location>
</feature>
<feature type="transmembrane region" description="Helical" evidence="7">
    <location>
        <begin position="379"/>
        <end position="398"/>
    </location>
</feature>
<keyword evidence="3 7" id="KW-0812">Transmembrane</keyword>
<evidence type="ECO:0000259" key="8">
    <source>
        <dbReference type="SMART" id="SM01320"/>
    </source>
</evidence>
<proteinExistence type="inferred from homology"/>
<evidence type="ECO:0000256" key="7">
    <source>
        <dbReference type="SAM" id="Phobius"/>
    </source>
</evidence>
<dbReference type="PANTHER" id="PTHR31145">
    <property type="entry name" value="INTEGRAL MEMBRANE PROTEIN (AFU_ORTHOLOGUE AFUA_7G01610)"/>
    <property type="match status" value="1"/>
</dbReference>
<dbReference type="Pfam" id="PF06011">
    <property type="entry name" value="TRP"/>
    <property type="match status" value="1"/>
</dbReference>
<organism evidence="9 10">
    <name type="scientific">Metschnikowia bicuspidata</name>
    <dbReference type="NCBI Taxonomy" id="27322"/>
    <lineage>
        <taxon>Eukaryota</taxon>
        <taxon>Fungi</taxon>
        <taxon>Dikarya</taxon>
        <taxon>Ascomycota</taxon>
        <taxon>Saccharomycotina</taxon>
        <taxon>Pichiomycetes</taxon>
        <taxon>Metschnikowiaceae</taxon>
        <taxon>Metschnikowia</taxon>
    </lineage>
</organism>
<dbReference type="GO" id="GO:0009272">
    <property type="term" value="P:fungal-type cell wall biogenesis"/>
    <property type="evidence" value="ECO:0007669"/>
    <property type="project" value="TreeGrafter"/>
</dbReference>
<dbReference type="OrthoDB" id="5212126at2759"/>
<feature type="transmembrane region" description="Helical" evidence="7">
    <location>
        <begin position="404"/>
        <end position="430"/>
    </location>
</feature>
<feature type="transmembrane region" description="Helical" evidence="7">
    <location>
        <begin position="313"/>
        <end position="333"/>
    </location>
</feature>